<dbReference type="EMBL" id="CAJVRM010000184">
    <property type="protein sequence ID" value="CAG8976633.1"/>
    <property type="molecule type" value="Genomic_DNA"/>
</dbReference>
<sequence length="100" mass="11267">MIFRGNSVFHFGKGVVQLGIYEREIPGSKLDLHTMIVELIVNPLAAKELVLYSPNVRDWKLWKVIEYGGVDCDEVRGSFGEELCVGGGRRRCINLDKAED</sequence>
<reference evidence="1" key="1">
    <citation type="submission" date="2021-07" db="EMBL/GenBank/DDBJ databases">
        <authorList>
            <person name="Durling M."/>
        </authorList>
    </citation>
    <scope>NUCLEOTIDE SEQUENCE</scope>
</reference>
<evidence type="ECO:0000313" key="2">
    <source>
        <dbReference type="Proteomes" id="UP000701801"/>
    </source>
</evidence>
<dbReference type="Proteomes" id="UP000701801">
    <property type="component" value="Unassembled WGS sequence"/>
</dbReference>
<evidence type="ECO:0000313" key="1">
    <source>
        <dbReference type="EMBL" id="CAG8976633.1"/>
    </source>
</evidence>
<organism evidence="1 2">
    <name type="scientific">Hymenoscyphus albidus</name>
    <dbReference type="NCBI Taxonomy" id="595503"/>
    <lineage>
        <taxon>Eukaryota</taxon>
        <taxon>Fungi</taxon>
        <taxon>Dikarya</taxon>
        <taxon>Ascomycota</taxon>
        <taxon>Pezizomycotina</taxon>
        <taxon>Leotiomycetes</taxon>
        <taxon>Helotiales</taxon>
        <taxon>Helotiaceae</taxon>
        <taxon>Hymenoscyphus</taxon>
    </lineage>
</organism>
<proteinExistence type="predicted"/>
<name>A0A9N9PVM1_9HELO</name>
<accession>A0A9N9PVM1</accession>
<protein>
    <submittedName>
        <fullName evidence="1">Uncharacterized protein</fullName>
    </submittedName>
</protein>
<keyword evidence="2" id="KW-1185">Reference proteome</keyword>
<dbReference type="AlphaFoldDB" id="A0A9N9PVM1"/>
<gene>
    <name evidence="1" type="ORF">HYALB_00002149</name>
</gene>
<comment type="caution">
    <text evidence="1">The sequence shown here is derived from an EMBL/GenBank/DDBJ whole genome shotgun (WGS) entry which is preliminary data.</text>
</comment>